<evidence type="ECO:0000313" key="2">
    <source>
        <dbReference type="EMBL" id="QIR15877.1"/>
    </source>
</evidence>
<dbReference type="InterPro" id="IPR021302">
    <property type="entry name" value="DUF2780_VcgC/VcgE"/>
</dbReference>
<dbReference type="EMBL" id="CP050313">
    <property type="protein sequence ID" value="QIR15877.1"/>
    <property type="molecule type" value="Genomic_DNA"/>
</dbReference>
<dbReference type="Pfam" id="PF11075">
    <property type="entry name" value="DUF2780"/>
    <property type="match status" value="1"/>
</dbReference>
<dbReference type="RefSeq" id="WP_167679733.1">
    <property type="nucleotide sequence ID" value="NZ_CP050313.1"/>
</dbReference>
<evidence type="ECO:0000313" key="3">
    <source>
        <dbReference type="Proteomes" id="UP000502608"/>
    </source>
</evidence>
<protein>
    <submittedName>
        <fullName evidence="2">DUF2780 domain-containing protein</fullName>
    </submittedName>
</protein>
<dbReference type="Proteomes" id="UP000502608">
    <property type="component" value="Chromosome"/>
</dbReference>
<accession>A0A6G9QP97</accession>
<feature type="chain" id="PRO_5026323185" evidence="1">
    <location>
        <begin position="23"/>
        <end position="177"/>
    </location>
</feature>
<keyword evidence="1" id="KW-0732">Signal</keyword>
<dbReference type="AlphaFoldDB" id="A0A6G9QP97"/>
<proteinExistence type="predicted"/>
<feature type="signal peptide" evidence="1">
    <location>
        <begin position="1"/>
        <end position="22"/>
    </location>
</feature>
<name>A0A6G9QP97_9GAMM</name>
<reference evidence="2 3" key="1">
    <citation type="submission" date="2020-03" db="EMBL/GenBank/DDBJ databases">
        <title>Complete genome sequence of Shewanella sp.</title>
        <authorList>
            <person name="Kim Y.-S."/>
            <person name="Kim S.-J."/>
            <person name="Jung H.-K."/>
            <person name="Kim K.-H."/>
        </authorList>
    </citation>
    <scope>NUCLEOTIDE SEQUENCE [LARGE SCALE GENOMIC DNA]</scope>
    <source>
        <strain evidence="2 3">PN3F2</strain>
    </source>
</reference>
<sequence length="177" mass="17930">MNRLIIASTILSATLLTSPAQAGWLDKVTDTAAKTVTENSGVAGGFADNALVGNVMSQLGLNETQAAGGLGSLLSLAQSNLGDNDFSQLSDSIPGTDALLAAVPSLDSSSGMSGLLSKAGDIGASLQGSAMVYDTFEKLGISKDYIVPMVDIAKQYLQSQSGDGTVDLLMKGLGSIL</sequence>
<evidence type="ECO:0000256" key="1">
    <source>
        <dbReference type="SAM" id="SignalP"/>
    </source>
</evidence>
<dbReference type="KEGG" id="saes:HBH39_16465"/>
<gene>
    <name evidence="2" type="ORF">HBH39_16465</name>
</gene>
<organism evidence="2 3">
    <name type="scientific">Shewanella aestuarii</name>
    <dbReference type="NCBI Taxonomy" id="1028752"/>
    <lineage>
        <taxon>Bacteria</taxon>
        <taxon>Pseudomonadati</taxon>
        <taxon>Pseudomonadota</taxon>
        <taxon>Gammaproteobacteria</taxon>
        <taxon>Alteromonadales</taxon>
        <taxon>Shewanellaceae</taxon>
        <taxon>Shewanella</taxon>
    </lineage>
</organism>
<keyword evidence="3" id="KW-1185">Reference proteome</keyword>